<dbReference type="Pfam" id="PF02458">
    <property type="entry name" value="Transferase"/>
    <property type="match status" value="1"/>
</dbReference>
<sequence>MCSRGDFEVSVSKKEVVTAVMPSQEHWLPLSNLDLLIPPIDVGVFFCYKKPLEGADNSTFESMVSVLKKALAQVLVPYYVFSGEVVPNSLGEPELLCNNRGAEFMEAFAQVELRDINSYNPDESVQGKLVPKKNKGVLSVQATELKCGGLVVACSFDHRVADAHSTNMFLVSWAEKAQSKPLSILPCHRLSLLSPRRPGHYDPSLDNMYVPTSALPPPKEHQPGADHLISRIYYIAANQLGQLQSMASSGSRNRTKLESFSAFLWKMVAKYAVRQNVDKKIGKLGIAIDGRSRLSHGEGDDKAALMAAYFGNVLSNSSGEMRIHELNEKPLSLVADTVHDYLERAMTKEHFLGLIDWVEAHRPKPAAAKILSGGSNDGTAIMVSSGLWFPASKVDFGWGRAAFWSYHFPSGGSSAGYVMPMPSPAGNGDWVVFMHSLKGQLEFIEAEAAHLFKPLTSDYLNLVPNVTTYQTLDI</sequence>
<evidence type="ECO:0000313" key="2">
    <source>
        <dbReference type="EMBL" id="KAK9265848.1"/>
    </source>
</evidence>
<dbReference type="AlphaFoldDB" id="A0AAP0N2M5"/>
<gene>
    <name evidence="2" type="ORF">L1049_027081</name>
</gene>
<dbReference type="InterPro" id="IPR023213">
    <property type="entry name" value="CAT-like_dom_sf"/>
</dbReference>
<dbReference type="Proteomes" id="UP001415857">
    <property type="component" value="Unassembled WGS sequence"/>
</dbReference>
<evidence type="ECO:0000256" key="1">
    <source>
        <dbReference type="ARBA" id="ARBA00009861"/>
    </source>
</evidence>
<name>A0AAP0N2M5_LIQFO</name>
<comment type="caution">
    <text evidence="2">The sequence shown here is derived from an EMBL/GenBank/DDBJ whole genome shotgun (WGS) entry which is preliminary data.</text>
</comment>
<dbReference type="GO" id="GO:0016747">
    <property type="term" value="F:acyltransferase activity, transferring groups other than amino-acyl groups"/>
    <property type="evidence" value="ECO:0007669"/>
    <property type="project" value="TreeGrafter"/>
</dbReference>
<dbReference type="InterPro" id="IPR050317">
    <property type="entry name" value="Plant_Fungal_Acyltransferase"/>
</dbReference>
<dbReference type="PANTHER" id="PTHR31642:SF266">
    <property type="entry name" value="HXXXD-TYPE ACYL-TRANSFERASE FAMILY PROTEIN"/>
    <property type="match status" value="1"/>
</dbReference>
<dbReference type="Gene3D" id="3.30.559.10">
    <property type="entry name" value="Chloramphenicol acetyltransferase-like domain"/>
    <property type="match status" value="2"/>
</dbReference>
<evidence type="ECO:0000313" key="3">
    <source>
        <dbReference type="Proteomes" id="UP001415857"/>
    </source>
</evidence>
<dbReference type="PANTHER" id="PTHR31642">
    <property type="entry name" value="TRICHOTHECENE 3-O-ACETYLTRANSFERASE"/>
    <property type="match status" value="1"/>
</dbReference>
<organism evidence="2 3">
    <name type="scientific">Liquidambar formosana</name>
    <name type="common">Formosan gum</name>
    <dbReference type="NCBI Taxonomy" id="63359"/>
    <lineage>
        <taxon>Eukaryota</taxon>
        <taxon>Viridiplantae</taxon>
        <taxon>Streptophyta</taxon>
        <taxon>Embryophyta</taxon>
        <taxon>Tracheophyta</taxon>
        <taxon>Spermatophyta</taxon>
        <taxon>Magnoliopsida</taxon>
        <taxon>eudicotyledons</taxon>
        <taxon>Gunneridae</taxon>
        <taxon>Pentapetalae</taxon>
        <taxon>Saxifragales</taxon>
        <taxon>Altingiaceae</taxon>
        <taxon>Liquidambar</taxon>
    </lineage>
</organism>
<accession>A0AAP0N2M5</accession>
<comment type="similarity">
    <text evidence="1">Belongs to the plant acyltransferase family.</text>
</comment>
<proteinExistence type="inferred from homology"/>
<keyword evidence="3" id="KW-1185">Reference proteome</keyword>
<dbReference type="EMBL" id="JBBPBK010000294">
    <property type="protein sequence ID" value="KAK9265848.1"/>
    <property type="molecule type" value="Genomic_DNA"/>
</dbReference>
<protein>
    <submittedName>
        <fullName evidence="2">Uncharacterized protein</fullName>
    </submittedName>
</protein>
<reference evidence="2 3" key="1">
    <citation type="journal article" date="2024" name="Plant J.">
        <title>Genome sequences and population genomics reveal climatic adaptation and genomic divergence between two closely related sweetgum species.</title>
        <authorList>
            <person name="Xu W.Q."/>
            <person name="Ren C.Q."/>
            <person name="Zhang X.Y."/>
            <person name="Comes H.P."/>
            <person name="Liu X.H."/>
            <person name="Li Y.G."/>
            <person name="Kettle C.J."/>
            <person name="Jalonen R."/>
            <person name="Gaisberger H."/>
            <person name="Ma Y.Z."/>
            <person name="Qiu Y.X."/>
        </authorList>
    </citation>
    <scope>NUCLEOTIDE SEQUENCE [LARGE SCALE GENOMIC DNA]</scope>
    <source>
        <strain evidence="2">Hangzhou</strain>
    </source>
</reference>